<organism evidence="1 2">
    <name type="scientific">Fusobacterium periodonticum 1_1_41FAA</name>
    <dbReference type="NCBI Taxonomy" id="469621"/>
    <lineage>
        <taxon>Bacteria</taxon>
        <taxon>Fusobacteriati</taxon>
        <taxon>Fusobacteriota</taxon>
        <taxon>Fusobacteriia</taxon>
        <taxon>Fusobacteriales</taxon>
        <taxon>Fusobacteriaceae</taxon>
        <taxon>Fusobacterium</taxon>
    </lineage>
</organism>
<reference evidence="1 2" key="1">
    <citation type="submission" date="2010-03" db="EMBL/GenBank/DDBJ databases">
        <title>The Genome Sequence of Fusobacterium sp. 1_1_41FAA.</title>
        <authorList>
            <consortium name="The Broad Institute Genome Sequencing Platform"/>
            <person name="Ward D."/>
            <person name="Earl A."/>
            <person name="Feldgarden M."/>
            <person name="Gevers D."/>
            <person name="Young S.K."/>
            <person name="Zeng Q."/>
            <person name="Koehrsen M."/>
            <person name="Alvarado L."/>
            <person name="Berlin A."/>
            <person name="Borenstein D."/>
            <person name="Chapman S."/>
            <person name="Chen Z."/>
            <person name="Engels R."/>
            <person name="Freedman E."/>
            <person name="Gellesch M."/>
            <person name="Goldberg J."/>
            <person name="Griggs A."/>
            <person name="Gujja S."/>
            <person name="Heilman E."/>
            <person name="Heiman D."/>
            <person name="Hepburn T."/>
            <person name="Howarth C."/>
            <person name="Jen D."/>
            <person name="Larson L."/>
            <person name="Mehta T."/>
            <person name="Park D."/>
            <person name="Pearson M."/>
            <person name="Richards J."/>
            <person name="Roberts A."/>
            <person name="Saif S."/>
            <person name="Shea T."/>
            <person name="Shenoy N."/>
            <person name="Sisk P."/>
            <person name="Stolte C."/>
            <person name="Sykes S."/>
            <person name="Walk T."/>
            <person name="White J."/>
            <person name="Yandava C."/>
            <person name="Strauss J.C."/>
            <person name="Ambrose C.E."/>
            <person name="Allen-Vercoe E."/>
            <person name="Haas B."/>
            <person name="Henn M.R."/>
            <person name="Nusbaum C."/>
            <person name="Birren B."/>
        </authorList>
    </citation>
    <scope>NUCLEOTIDE SEQUENCE [LARGE SCALE GENOMIC DNA]</scope>
    <source>
        <strain evidence="1 2">1_1_41FAA</strain>
    </source>
</reference>
<dbReference type="PANTHER" id="PTHR34825">
    <property type="entry name" value="CONSERVED PROTEIN, WITH A WEAK D-GALACTARATE DEHYDRATASE/ALTRONATE HYDROLASE DOMAIN"/>
    <property type="match status" value="1"/>
</dbReference>
<protein>
    <recommendedName>
        <fullName evidence="3">PF08011 family protein</fullName>
    </recommendedName>
</protein>
<evidence type="ECO:0008006" key="3">
    <source>
        <dbReference type="Google" id="ProtNLM"/>
    </source>
</evidence>
<accession>D6LIN1</accession>
<gene>
    <name evidence="1" type="ORF">HMPREF0400_01596</name>
</gene>
<dbReference type="PANTHER" id="PTHR34825:SF1">
    <property type="entry name" value="AAA-ATPASE-LIKE DOMAIN-CONTAINING PROTEIN"/>
    <property type="match status" value="1"/>
</dbReference>
<evidence type="ECO:0000313" key="1">
    <source>
        <dbReference type="EMBL" id="EFG28257.2"/>
    </source>
</evidence>
<proteinExistence type="predicted"/>
<name>D6LIN1_9FUSO</name>
<dbReference type="Proteomes" id="UP000003964">
    <property type="component" value="Unassembled WGS sequence"/>
</dbReference>
<dbReference type="InterPro" id="IPR012547">
    <property type="entry name" value="PDDEXK_9"/>
</dbReference>
<dbReference type="EMBL" id="GG770383">
    <property type="protein sequence ID" value="EFG28257.2"/>
    <property type="molecule type" value="Genomic_DNA"/>
</dbReference>
<dbReference type="Pfam" id="PF08011">
    <property type="entry name" value="PDDEXK_9"/>
    <property type="match status" value="1"/>
</dbReference>
<dbReference type="AlphaFoldDB" id="D6LIN1"/>
<sequence length="246" mass="28655">MRAYWVDTSGNDLIKDVLKNITKNTIEALERLFNGEGLKQNISGTSDLSKLLSEDELWELMLFSGYLTVEEKIDQKNYVLRLPNKEIKELFRDTFLEKYFGRGSKLLYLMEALTENRIDEYEERLQEILLTSVSYNDTKKGNEAFYHGLIMGMGLYLEGEYITKSNIESGLGRYDFVIEPKNKTKRAFIMEFKSTDNIEKLEEVSKEALEQIENKKYDVSLKQNGVKDITYMGIAFCGKEIKIEYK</sequence>
<evidence type="ECO:0000313" key="2">
    <source>
        <dbReference type="Proteomes" id="UP000003964"/>
    </source>
</evidence>